<dbReference type="GO" id="GO:0003735">
    <property type="term" value="F:structural constituent of ribosome"/>
    <property type="evidence" value="ECO:0007669"/>
    <property type="project" value="TreeGrafter"/>
</dbReference>
<organism evidence="2 3">
    <name type="scientific">Schizothecium vesticola</name>
    <dbReference type="NCBI Taxonomy" id="314040"/>
    <lineage>
        <taxon>Eukaryota</taxon>
        <taxon>Fungi</taxon>
        <taxon>Dikarya</taxon>
        <taxon>Ascomycota</taxon>
        <taxon>Pezizomycotina</taxon>
        <taxon>Sordariomycetes</taxon>
        <taxon>Sordariomycetidae</taxon>
        <taxon>Sordariales</taxon>
        <taxon>Schizotheciaceae</taxon>
        <taxon>Schizothecium</taxon>
    </lineage>
</organism>
<dbReference type="GO" id="GO:0032543">
    <property type="term" value="P:mitochondrial translation"/>
    <property type="evidence" value="ECO:0007669"/>
    <property type="project" value="TreeGrafter"/>
</dbReference>
<evidence type="ECO:0000313" key="2">
    <source>
        <dbReference type="EMBL" id="KAK0753643.1"/>
    </source>
</evidence>
<dbReference type="AlphaFoldDB" id="A0AA40KBZ8"/>
<dbReference type="PANTHER" id="PTHR28158:SF1">
    <property type="entry name" value="SMALL RIBOSOMAL SUBUNIT PROTEIN MS45"/>
    <property type="match status" value="1"/>
</dbReference>
<comment type="caution">
    <text evidence="2">The sequence shown here is derived from an EMBL/GenBank/DDBJ whole genome shotgun (WGS) entry which is preliminary data.</text>
</comment>
<protein>
    <submittedName>
        <fullName evidence="2">Eukaryotic mitochondrial regulator protein-domain-containing protein</fullName>
    </submittedName>
</protein>
<evidence type="ECO:0000313" key="3">
    <source>
        <dbReference type="Proteomes" id="UP001172155"/>
    </source>
</evidence>
<keyword evidence="3" id="KW-1185">Reference proteome</keyword>
<dbReference type="EMBL" id="JAUKUD010000001">
    <property type="protein sequence ID" value="KAK0753643.1"/>
    <property type="molecule type" value="Genomic_DNA"/>
</dbReference>
<accession>A0AA40KBZ8</accession>
<gene>
    <name evidence="2" type="ORF">B0T18DRAFT_285843</name>
</gene>
<proteinExistence type="predicted"/>
<dbReference type="GO" id="GO:0005763">
    <property type="term" value="C:mitochondrial small ribosomal subunit"/>
    <property type="evidence" value="ECO:0007669"/>
    <property type="project" value="TreeGrafter"/>
</dbReference>
<feature type="region of interest" description="Disordered" evidence="1">
    <location>
        <begin position="45"/>
        <end position="67"/>
    </location>
</feature>
<dbReference type="PANTHER" id="PTHR28158">
    <property type="entry name" value="37S RIBOSOMAL PROTEIN S35, MITOCHONDRIAL"/>
    <property type="match status" value="1"/>
</dbReference>
<reference evidence="2" key="1">
    <citation type="submission" date="2023-06" db="EMBL/GenBank/DDBJ databases">
        <title>Genome-scale phylogeny and comparative genomics of the fungal order Sordariales.</title>
        <authorList>
            <consortium name="Lawrence Berkeley National Laboratory"/>
            <person name="Hensen N."/>
            <person name="Bonometti L."/>
            <person name="Westerberg I."/>
            <person name="Brannstrom I.O."/>
            <person name="Guillou S."/>
            <person name="Cros-Aarteil S."/>
            <person name="Calhoun S."/>
            <person name="Haridas S."/>
            <person name="Kuo A."/>
            <person name="Mondo S."/>
            <person name="Pangilinan J."/>
            <person name="Riley R."/>
            <person name="LaButti K."/>
            <person name="Andreopoulos B."/>
            <person name="Lipzen A."/>
            <person name="Chen C."/>
            <person name="Yanf M."/>
            <person name="Daum C."/>
            <person name="Ng V."/>
            <person name="Clum A."/>
            <person name="Steindorff A."/>
            <person name="Ohm R."/>
            <person name="Martin F."/>
            <person name="Silar P."/>
            <person name="Natvig D."/>
            <person name="Lalanne C."/>
            <person name="Gautier V."/>
            <person name="Ament-velasquez S.L."/>
            <person name="Kruys A."/>
            <person name="Hutchinson M.I."/>
            <person name="Powell A.J."/>
            <person name="Barry K."/>
            <person name="Miller A.N."/>
            <person name="Grigoriev I.V."/>
            <person name="Debuchy R."/>
            <person name="Gladieux P."/>
            <person name="Thoren M.H."/>
            <person name="Johannesson H."/>
        </authorList>
    </citation>
    <scope>NUCLEOTIDE SEQUENCE</scope>
    <source>
        <strain evidence="2">SMH3187-1</strain>
    </source>
</reference>
<sequence length="303" mass="34657">FSTTAPLELTKPQRYFRKWLKTRALQYRDPKEDGQPNYLLHPGLERLPDPHPNTDHPFPNNREFKSQPVLSEEARETIWNSVMIEGLPLKAVSARFSVDMRRVAAVVRMKEIEKRWEKSVSSHVDIGTPTAKTYAKAVMAMLPKANLADTEEPFEPINDIHISSHTQQQLFVPTPESRHFTRRDAAKAFGDHILPVDEKLRIPELLGFEEDIAAGVNPVEARGKFIKKAAMNEKKLAERTGMERRLKEDKITRVSNERFEFRIENINVDWSGAHGRGRGGIGWRYGAPHNDRRAGVVKIPTKV</sequence>
<dbReference type="Pfam" id="PF12298">
    <property type="entry name" value="Bot1p"/>
    <property type="match status" value="1"/>
</dbReference>
<evidence type="ECO:0000256" key="1">
    <source>
        <dbReference type="SAM" id="MobiDB-lite"/>
    </source>
</evidence>
<feature type="non-terminal residue" evidence="2">
    <location>
        <position position="303"/>
    </location>
</feature>
<dbReference type="Proteomes" id="UP001172155">
    <property type="component" value="Unassembled WGS sequence"/>
</dbReference>
<dbReference type="InterPro" id="IPR021036">
    <property type="entry name" value="Ribosomal_mS45"/>
</dbReference>
<feature type="compositionally biased region" description="Basic and acidic residues" evidence="1">
    <location>
        <begin position="45"/>
        <end position="54"/>
    </location>
</feature>
<name>A0AA40KBZ8_9PEZI</name>
<feature type="non-terminal residue" evidence="2">
    <location>
        <position position="1"/>
    </location>
</feature>